<dbReference type="RefSeq" id="WP_353549200.1">
    <property type="nucleotide sequence ID" value="NZ_AP029612.1"/>
</dbReference>
<feature type="transmembrane region" description="Helical" evidence="6">
    <location>
        <begin position="145"/>
        <end position="167"/>
    </location>
</feature>
<dbReference type="AlphaFoldDB" id="A0AAT9GLK6"/>
<keyword evidence="2" id="KW-1003">Cell membrane</keyword>
<dbReference type="Pfam" id="PF03706">
    <property type="entry name" value="LPG_synthase_TM"/>
    <property type="match status" value="1"/>
</dbReference>
<evidence type="ECO:0000256" key="5">
    <source>
        <dbReference type="ARBA" id="ARBA00023136"/>
    </source>
</evidence>
<keyword evidence="3 6" id="KW-0812">Transmembrane</keyword>
<dbReference type="InterPro" id="IPR022791">
    <property type="entry name" value="L-PG_synthase/AglD"/>
</dbReference>
<sequence>MSFSIYQQIVEQKDLAGSWEMIKSCLYGPPSGKLLLVILLVLINYGIESLKWKIIQSSIQKISFWKAFKAVLSGHAIAFNSINRIGDTAGRILYLDEGNRLKGAALSFVGSISIIIIHIVFGLVGMTYMRINILDATHSLEGLSLFWMTALMSILTLGVSVLILLFFRLSWLIRLLEKIPFVAKYRFVIEHMESLHWRFLTKILLISAIRYVVIVMQYVLLFGVFNVTFDFLDASALVMVMFLVLMIIPSITMAELGLRGSISLQLFGMLSDNKLGIVAAAVGVWIITQIIPAIIGSIFLLGIRFFSNTNKE</sequence>
<name>A0AAT9GLK6_9BACT</name>
<evidence type="ECO:0000256" key="1">
    <source>
        <dbReference type="ARBA" id="ARBA00004651"/>
    </source>
</evidence>
<keyword evidence="4 6" id="KW-1133">Transmembrane helix</keyword>
<gene>
    <name evidence="7" type="ORF">KACHI17_24550</name>
</gene>
<accession>A0AAT9GLK6</accession>
<feature type="transmembrane region" description="Helical" evidence="6">
    <location>
        <begin position="27"/>
        <end position="47"/>
    </location>
</feature>
<evidence type="ECO:0000256" key="3">
    <source>
        <dbReference type="ARBA" id="ARBA00022692"/>
    </source>
</evidence>
<proteinExistence type="predicted"/>
<organism evidence="7">
    <name type="scientific">Sediminibacterium sp. KACHI17</name>
    <dbReference type="NCBI Taxonomy" id="1751071"/>
    <lineage>
        <taxon>Bacteria</taxon>
        <taxon>Pseudomonadati</taxon>
        <taxon>Bacteroidota</taxon>
        <taxon>Chitinophagia</taxon>
        <taxon>Chitinophagales</taxon>
        <taxon>Chitinophagaceae</taxon>
        <taxon>Sediminibacterium</taxon>
    </lineage>
</organism>
<evidence type="ECO:0000256" key="4">
    <source>
        <dbReference type="ARBA" id="ARBA00022989"/>
    </source>
</evidence>
<evidence type="ECO:0000256" key="6">
    <source>
        <dbReference type="SAM" id="Phobius"/>
    </source>
</evidence>
<protein>
    <recommendedName>
        <fullName evidence="8">Flippase-like domain-containing protein</fullName>
    </recommendedName>
</protein>
<evidence type="ECO:0000313" key="7">
    <source>
        <dbReference type="EMBL" id="BFG71574.1"/>
    </source>
</evidence>
<dbReference type="GO" id="GO:0005886">
    <property type="term" value="C:plasma membrane"/>
    <property type="evidence" value="ECO:0007669"/>
    <property type="project" value="UniProtKB-SubCell"/>
</dbReference>
<dbReference type="EMBL" id="AP029612">
    <property type="protein sequence ID" value="BFG71574.1"/>
    <property type="molecule type" value="Genomic_DNA"/>
</dbReference>
<comment type="subcellular location">
    <subcellularLocation>
        <location evidence="1">Cell membrane</location>
        <topology evidence="1">Multi-pass membrane protein</topology>
    </subcellularLocation>
</comment>
<evidence type="ECO:0008006" key="8">
    <source>
        <dbReference type="Google" id="ProtNLM"/>
    </source>
</evidence>
<reference evidence="7" key="1">
    <citation type="submission" date="2024-02" db="EMBL/GenBank/DDBJ databases">
        <title>Sediminibacterium planktonica sp. nov. and Sediminibacterium longus sp. nov., isolated from surface lake and river water.</title>
        <authorList>
            <person name="Watanabe K."/>
            <person name="Takemine S."/>
            <person name="Ishii Y."/>
            <person name="Ogata Y."/>
            <person name="Shindo C."/>
            <person name="Suda W."/>
        </authorList>
    </citation>
    <scope>NUCLEOTIDE SEQUENCE</scope>
    <source>
        <strain evidence="7">KACHI17</strain>
    </source>
</reference>
<feature type="transmembrane region" description="Helical" evidence="6">
    <location>
        <begin position="275"/>
        <end position="303"/>
    </location>
</feature>
<evidence type="ECO:0000256" key="2">
    <source>
        <dbReference type="ARBA" id="ARBA00022475"/>
    </source>
</evidence>
<feature type="transmembrane region" description="Helical" evidence="6">
    <location>
        <begin position="231"/>
        <end position="254"/>
    </location>
</feature>
<feature type="transmembrane region" description="Helical" evidence="6">
    <location>
        <begin position="203"/>
        <end position="225"/>
    </location>
</feature>
<feature type="transmembrane region" description="Helical" evidence="6">
    <location>
        <begin position="104"/>
        <end position="125"/>
    </location>
</feature>
<keyword evidence="5 6" id="KW-0472">Membrane</keyword>